<dbReference type="InterPro" id="IPR014774">
    <property type="entry name" value="KaiC-like_dom"/>
</dbReference>
<dbReference type="InterPro" id="IPR027417">
    <property type="entry name" value="P-loop_NTPase"/>
</dbReference>
<dbReference type="SUPFAM" id="SSF52540">
    <property type="entry name" value="P-loop containing nucleoside triphosphate hydrolases"/>
    <property type="match status" value="2"/>
</dbReference>
<dbReference type="Proteomes" id="UP000198284">
    <property type="component" value="Unassembled WGS sequence"/>
</dbReference>
<dbReference type="PROSITE" id="PS51146">
    <property type="entry name" value="KAIC"/>
    <property type="match status" value="1"/>
</dbReference>
<sequence length="419" mass="46030">MFANAAQEKKAIFFTVMGEPPLKMLRYQQQYSFFDGARVGGNIKYINLADDLQNNGFEGVLERIMTEVERFQPEFIFVDSFKSVVQATRKDDLSRAHLQYFVQRLGVQLATWQATTFLLGEYPDANHDENPIFTVADCMIHLCQEMDQNAVVRKIRVVKMRGSHHMTGLHSMRITQDGVQVYPRQLASADTNVVADAGRATLARLSTGCLELDKMLGGGLPAGYSVVLAGLPGCGKTMLATSFLASGATTGNIGIIASFEHILSSAPNARLQALLEAGTVTAVHNTTLDLSIEEFMTKLLNEVNRTGAKRIVIDSLNALELVLAPQFRANFQESLFRMLSSLYVKGVTTVMIRNVAETPIQGLGPGAFMVDGIIYMNYEETNGKLVKLISVPKLRGSSHSNDVRPYVVTENGIEMVPPA</sequence>
<dbReference type="InterPro" id="IPR010624">
    <property type="entry name" value="KaiC_dom"/>
</dbReference>
<gene>
    <name evidence="2" type="ORF">SAMN06265795_109132</name>
</gene>
<dbReference type="EMBL" id="FZOT01000009">
    <property type="protein sequence ID" value="SNS93511.1"/>
    <property type="molecule type" value="Genomic_DNA"/>
</dbReference>
<dbReference type="Gene3D" id="3.40.50.300">
    <property type="entry name" value="P-loop containing nucleotide triphosphate hydrolases"/>
    <property type="match status" value="2"/>
</dbReference>
<organism evidence="2 3">
    <name type="scientific">Noviherbaspirillum humi</name>
    <dbReference type="NCBI Taxonomy" id="1688639"/>
    <lineage>
        <taxon>Bacteria</taxon>
        <taxon>Pseudomonadati</taxon>
        <taxon>Pseudomonadota</taxon>
        <taxon>Betaproteobacteria</taxon>
        <taxon>Burkholderiales</taxon>
        <taxon>Oxalobacteraceae</taxon>
        <taxon>Noviherbaspirillum</taxon>
    </lineage>
</organism>
<dbReference type="PANTHER" id="PTHR42926:SF1">
    <property type="entry name" value="CIRCADIAN CLOCK OSCILLATOR PROTEIN KAIC 1"/>
    <property type="match status" value="1"/>
</dbReference>
<protein>
    <submittedName>
        <fullName evidence="2">Circadian clock protein KaiC</fullName>
    </submittedName>
</protein>
<name>A0A239IIY1_9BURK</name>
<dbReference type="Pfam" id="PF06745">
    <property type="entry name" value="ATPase"/>
    <property type="match status" value="2"/>
</dbReference>
<evidence type="ECO:0000313" key="3">
    <source>
        <dbReference type="Proteomes" id="UP000198284"/>
    </source>
</evidence>
<keyword evidence="3" id="KW-1185">Reference proteome</keyword>
<dbReference type="GO" id="GO:0005524">
    <property type="term" value="F:ATP binding"/>
    <property type="evidence" value="ECO:0007669"/>
    <property type="project" value="InterPro"/>
</dbReference>
<evidence type="ECO:0000313" key="2">
    <source>
        <dbReference type="EMBL" id="SNS93511.1"/>
    </source>
</evidence>
<reference evidence="2 3" key="1">
    <citation type="submission" date="2017-06" db="EMBL/GenBank/DDBJ databases">
        <authorList>
            <person name="Kim H.J."/>
            <person name="Triplett B.A."/>
        </authorList>
    </citation>
    <scope>NUCLEOTIDE SEQUENCE [LARGE SCALE GENOMIC DNA]</scope>
    <source>
        <strain evidence="2 3">U15</strain>
    </source>
</reference>
<proteinExistence type="predicted"/>
<dbReference type="PANTHER" id="PTHR42926">
    <property type="match status" value="1"/>
</dbReference>
<evidence type="ECO:0000259" key="1">
    <source>
        <dbReference type="PROSITE" id="PS51146"/>
    </source>
</evidence>
<dbReference type="AlphaFoldDB" id="A0A239IIY1"/>
<accession>A0A239IIY1</accession>
<dbReference type="InterPro" id="IPR051347">
    <property type="entry name" value="Circadian_clock_KaiC-rel"/>
</dbReference>
<feature type="domain" description="KaiC" evidence="1">
    <location>
        <begin position="203"/>
        <end position="419"/>
    </location>
</feature>